<dbReference type="EnsemblPlants" id="KEH22181">
    <property type="protein sequence ID" value="KEH22181"/>
    <property type="gene ID" value="MTR_7g034020"/>
</dbReference>
<proteinExistence type="predicted"/>
<accession>A0A072TYA7</accession>
<evidence type="ECO:0000313" key="2">
    <source>
        <dbReference type="EnsemblPlants" id="KEH22181"/>
    </source>
</evidence>
<reference evidence="1 3" key="2">
    <citation type="journal article" date="2014" name="BMC Genomics">
        <title>An improved genome release (version Mt4.0) for the model legume Medicago truncatula.</title>
        <authorList>
            <person name="Tang H."/>
            <person name="Krishnakumar V."/>
            <person name="Bidwell S."/>
            <person name="Rosen B."/>
            <person name="Chan A."/>
            <person name="Zhou S."/>
            <person name="Gentzbittel L."/>
            <person name="Childs K.L."/>
            <person name="Yandell M."/>
            <person name="Gundlach H."/>
            <person name="Mayer K.F."/>
            <person name="Schwartz D.C."/>
            <person name="Town C.D."/>
        </authorList>
    </citation>
    <scope>GENOME REANNOTATION</scope>
    <source>
        <strain evidence="1">A17</strain>
        <strain evidence="2 3">cv. Jemalong A17</strain>
    </source>
</reference>
<protein>
    <submittedName>
        <fullName evidence="1 2">Uncharacterized protein</fullName>
    </submittedName>
</protein>
<evidence type="ECO:0000313" key="1">
    <source>
        <dbReference type="EMBL" id="KEH22181.1"/>
    </source>
</evidence>
<dbReference type="EMBL" id="CM001223">
    <property type="protein sequence ID" value="KEH22181.1"/>
    <property type="molecule type" value="Genomic_DNA"/>
</dbReference>
<dbReference type="Proteomes" id="UP000002051">
    <property type="component" value="Unassembled WGS sequence"/>
</dbReference>
<gene>
    <name evidence="1" type="ordered locus">MTR_7g034020</name>
</gene>
<keyword evidence="3" id="KW-1185">Reference proteome</keyword>
<sequence length="108" mass="12881">MFQVMWARFSDTKYISWKNYSRPMSEKKNYFPSKLFKADVTMHYAKWWKQLVLGHGDFIMKIVKRKRGVNSRKCKTRVGKANKSGIHVGGQPRFRPNLEDTLGFRIFF</sequence>
<dbReference type="HOGENOM" id="CLU_2200891_0_0_1"/>
<name>A0A072TYA7_MEDTR</name>
<reference evidence="2" key="3">
    <citation type="submission" date="2015-04" db="UniProtKB">
        <authorList>
            <consortium name="EnsemblPlants"/>
        </authorList>
    </citation>
    <scope>IDENTIFICATION</scope>
    <source>
        <strain evidence="2">cv. Jemalong A17</strain>
    </source>
</reference>
<reference evidence="1 3" key="1">
    <citation type="journal article" date="2011" name="Nature">
        <title>The Medicago genome provides insight into the evolution of rhizobial symbioses.</title>
        <authorList>
            <person name="Young N.D."/>
            <person name="Debelle F."/>
            <person name="Oldroyd G.E."/>
            <person name="Geurts R."/>
            <person name="Cannon S.B."/>
            <person name="Udvardi M.K."/>
            <person name="Benedito V.A."/>
            <person name="Mayer K.F."/>
            <person name="Gouzy J."/>
            <person name="Schoof H."/>
            <person name="Van de Peer Y."/>
            <person name="Proost S."/>
            <person name="Cook D.R."/>
            <person name="Meyers B.C."/>
            <person name="Spannagl M."/>
            <person name="Cheung F."/>
            <person name="De Mita S."/>
            <person name="Krishnakumar V."/>
            <person name="Gundlach H."/>
            <person name="Zhou S."/>
            <person name="Mudge J."/>
            <person name="Bharti A.K."/>
            <person name="Murray J.D."/>
            <person name="Naoumkina M.A."/>
            <person name="Rosen B."/>
            <person name="Silverstein K.A."/>
            <person name="Tang H."/>
            <person name="Rombauts S."/>
            <person name="Zhao P.X."/>
            <person name="Zhou P."/>
            <person name="Barbe V."/>
            <person name="Bardou P."/>
            <person name="Bechner M."/>
            <person name="Bellec A."/>
            <person name="Berger A."/>
            <person name="Berges H."/>
            <person name="Bidwell S."/>
            <person name="Bisseling T."/>
            <person name="Choisne N."/>
            <person name="Couloux A."/>
            <person name="Denny R."/>
            <person name="Deshpande S."/>
            <person name="Dai X."/>
            <person name="Doyle J.J."/>
            <person name="Dudez A.M."/>
            <person name="Farmer A.D."/>
            <person name="Fouteau S."/>
            <person name="Franken C."/>
            <person name="Gibelin C."/>
            <person name="Gish J."/>
            <person name="Goldstein S."/>
            <person name="Gonzalez A.J."/>
            <person name="Green P.J."/>
            <person name="Hallab A."/>
            <person name="Hartog M."/>
            <person name="Hua A."/>
            <person name="Humphray S.J."/>
            <person name="Jeong D.H."/>
            <person name="Jing Y."/>
            <person name="Jocker A."/>
            <person name="Kenton S.M."/>
            <person name="Kim D.J."/>
            <person name="Klee K."/>
            <person name="Lai H."/>
            <person name="Lang C."/>
            <person name="Lin S."/>
            <person name="Macmil S.L."/>
            <person name="Magdelenat G."/>
            <person name="Matthews L."/>
            <person name="McCorrison J."/>
            <person name="Monaghan E.L."/>
            <person name="Mun J.H."/>
            <person name="Najar F.Z."/>
            <person name="Nicholson C."/>
            <person name="Noirot C."/>
            <person name="O'Bleness M."/>
            <person name="Paule C.R."/>
            <person name="Poulain J."/>
            <person name="Prion F."/>
            <person name="Qin B."/>
            <person name="Qu C."/>
            <person name="Retzel E.F."/>
            <person name="Riddle C."/>
            <person name="Sallet E."/>
            <person name="Samain S."/>
            <person name="Samson N."/>
            <person name="Sanders I."/>
            <person name="Saurat O."/>
            <person name="Scarpelli C."/>
            <person name="Schiex T."/>
            <person name="Segurens B."/>
            <person name="Severin A.J."/>
            <person name="Sherrier D.J."/>
            <person name="Shi R."/>
            <person name="Sims S."/>
            <person name="Singer S.R."/>
            <person name="Sinharoy S."/>
            <person name="Sterck L."/>
            <person name="Viollet A."/>
            <person name="Wang B.B."/>
            <person name="Wang K."/>
            <person name="Wang M."/>
            <person name="Wang X."/>
            <person name="Warfsmann J."/>
            <person name="Weissenbach J."/>
            <person name="White D.D."/>
            <person name="White J.D."/>
            <person name="Wiley G.B."/>
            <person name="Wincker P."/>
            <person name="Xing Y."/>
            <person name="Yang L."/>
            <person name="Yao Z."/>
            <person name="Ying F."/>
            <person name="Zhai J."/>
            <person name="Zhou L."/>
            <person name="Zuber A."/>
            <person name="Denarie J."/>
            <person name="Dixon R.A."/>
            <person name="May G.D."/>
            <person name="Schwartz D.C."/>
            <person name="Rogers J."/>
            <person name="Quetier F."/>
            <person name="Town C.D."/>
            <person name="Roe B.A."/>
        </authorList>
    </citation>
    <scope>NUCLEOTIDE SEQUENCE [LARGE SCALE GENOMIC DNA]</scope>
    <source>
        <strain evidence="1">A17</strain>
        <strain evidence="2 3">cv. Jemalong A17</strain>
    </source>
</reference>
<evidence type="ECO:0000313" key="3">
    <source>
        <dbReference type="Proteomes" id="UP000002051"/>
    </source>
</evidence>
<organism evidence="1 3">
    <name type="scientific">Medicago truncatula</name>
    <name type="common">Barrel medic</name>
    <name type="synonym">Medicago tribuloides</name>
    <dbReference type="NCBI Taxonomy" id="3880"/>
    <lineage>
        <taxon>Eukaryota</taxon>
        <taxon>Viridiplantae</taxon>
        <taxon>Streptophyta</taxon>
        <taxon>Embryophyta</taxon>
        <taxon>Tracheophyta</taxon>
        <taxon>Spermatophyta</taxon>
        <taxon>Magnoliopsida</taxon>
        <taxon>eudicotyledons</taxon>
        <taxon>Gunneridae</taxon>
        <taxon>Pentapetalae</taxon>
        <taxon>rosids</taxon>
        <taxon>fabids</taxon>
        <taxon>Fabales</taxon>
        <taxon>Fabaceae</taxon>
        <taxon>Papilionoideae</taxon>
        <taxon>50 kb inversion clade</taxon>
        <taxon>NPAAA clade</taxon>
        <taxon>Hologalegina</taxon>
        <taxon>IRL clade</taxon>
        <taxon>Trifolieae</taxon>
        <taxon>Medicago</taxon>
    </lineage>
</organism>
<dbReference type="AlphaFoldDB" id="A0A072TYA7"/>